<evidence type="ECO:0000256" key="4">
    <source>
        <dbReference type="SAM" id="MobiDB-lite"/>
    </source>
</evidence>
<reference evidence="5" key="1">
    <citation type="journal article" date="2015" name="PeerJ">
        <title>First genomic representation of candidate bacterial phylum KSB3 points to enhanced environmental sensing as a trigger of wastewater bulking.</title>
        <authorList>
            <person name="Sekiguchi Y."/>
            <person name="Ohashi A."/>
            <person name="Parks D.H."/>
            <person name="Yamauchi T."/>
            <person name="Tyson G.W."/>
            <person name="Hugenholtz P."/>
        </authorList>
    </citation>
    <scope>NUCLEOTIDE SEQUENCE [LARGE SCALE GENOMIC DNA]</scope>
</reference>
<sequence length="950" mass="107608">MERLARKLLLVGWDGADWKMINQLLDAGQMPTLENLINQGVMGKLTTLDPPFSPMLWTTIATGKLADKHGILGFTEPMPDRLGVRPVSSTSRKVKAFWNILTQCGLKTHVIGWWPSHPAEPINGICISNHYQRANHPIDKPWPMLPGTVHPPELSPLFAWLRVHPAELTAAHILPFVPEAARINQDQDKHLDSLARILADSATVHAAATWILENQHWDCFTVYYDAIDHFSHGFMNFHPPRMQHVPEEMFELYKDVVCGGYRFHDMMLARLVELAGDDATIMLISDHGFHSDHLRPGFLPKEPAGPAYQHRTHGIFVLKGPHIQRDELVFGASLLDITPTLLTLFGLPIGADMDGKPLVQAFDHQVSVEQISSWEDVPGECGMHPKEFIENPYDAQASLQQLVELGYIEPPDDNMQKNIERVSREADYNLARVYLGSNRPAEALPLLERLDAQMPGEARFALRLARCYKDTNRFADARTVIRQFREQALRHQQTLREKYGNIEHDAAISNSTHQEISANSQPPQENEEKQLRERAEAPHSFRQMQQALMQCELLEGEILLAEHHPKKALEHYQRLERTMRAYRPAFFLRIGEAYLKLRRWKLAEEAFRRGLRHDADNSFAHDGLAVACLRQKKYEKAIDEALIAINLAYHSPQAHFHLGEALMRSGDAIRAAEAFEVCLRMSPEFGQARNSLIDLYTNQLYQPEKAAAHQSFFVQKNTLTAANNVSIIHDRIEVEPVATATAIPTTGEQVELGTKLTGRSNSSPIIVVSGLPRSGTSMMMQMLMNGGLPILADNARPADESNPNGYYEYEAVKRLDRENAWLKNAEGKAIKIVAQLLFFLPARYNYKIIFMLRDMNEIIRSQQAMLARQGKTGTQTPSAAILRRNYQRIIAKVMRWSDAKHNVSLLYLNYADVVQHPQQQAEQIHQFLDGTLNPVTMAAVVDAALYREKS</sequence>
<dbReference type="HOGENOM" id="CLU_340615_0_0_0"/>
<dbReference type="Gene3D" id="3.40.720.10">
    <property type="entry name" value="Alkaline Phosphatase, subunit A"/>
    <property type="match status" value="1"/>
</dbReference>
<dbReference type="SMART" id="SM00028">
    <property type="entry name" value="TPR"/>
    <property type="match status" value="3"/>
</dbReference>
<dbReference type="InterPro" id="IPR017850">
    <property type="entry name" value="Alkaline_phosphatase_core_sf"/>
</dbReference>
<gene>
    <name evidence="5" type="ORF">U14_03036</name>
</gene>
<feature type="region of interest" description="Disordered" evidence="4">
    <location>
        <begin position="512"/>
        <end position="539"/>
    </location>
</feature>
<evidence type="ECO:0000313" key="5">
    <source>
        <dbReference type="EMBL" id="GAK51790.1"/>
    </source>
</evidence>
<feature type="repeat" description="TPR" evidence="3">
    <location>
        <begin position="584"/>
        <end position="617"/>
    </location>
</feature>
<dbReference type="Gene3D" id="1.25.40.10">
    <property type="entry name" value="Tetratricopeptide repeat domain"/>
    <property type="match status" value="2"/>
</dbReference>
<dbReference type="Pfam" id="PF13432">
    <property type="entry name" value="TPR_16"/>
    <property type="match status" value="1"/>
</dbReference>
<feature type="compositionally biased region" description="Basic and acidic residues" evidence="4">
    <location>
        <begin position="526"/>
        <end position="539"/>
    </location>
</feature>
<dbReference type="PANTHER" id="PTHR45586:SF1">
    <property type="entry name" value="LIPOPOLYSACCHARIDE ASSEMBLY PROTEIN B"/>
    <property type="match status" value="1"/>
</dbReference>
<dbReference type="STRING" id="1499966.U14_03036"/>
<keyword evidence="1" id="KW-0677">Repeat</keyword>
<dbReference type="PANTHER" id="PTHR45586">
    <property type="entry name" value="TPR REPEAT-CONTAINING PROTEIN PA4667"/>
    <property type="match status" value="1"/>
</dbReference>
<evidence type="ECO:0000313" key="6">
    <source>
        <dbReference type="Proteomes" id="UP000030700"/>
    </source>
</evidence>
<dbReference type="Proteomes" id="UP000030700">
    <property type="component" value="Unassembled WGS sequence"/>
</dbReference>
<feature type="repeat" description="TPR" evidence="3">
    <location>
        <begin position="652"/>
        <end position="685"/>
    </location>
</feature>
<proteinExistence type="predicted"/>
<dbReference type="InterPro" id="IPR011990">
    <property type="entry name" value="TPR-like_helical_dom_sf"/>
</dbReference>
<evidence type="ECO:0000256" key="3">
    <source>
        <dbReference type="PROSITE-ProRule" id="PRU00339"/>
    </source>
</evidence>
<accession>A0A081BN24</accession>
<dbReference type="SUPFAM" id="SSF48452">
    <property type="entry name" value="TPR-like"/>
    <property type="match status" value="2"/>
</dbReference>
<organism evidence="5">
    <name type="scientific">Candidatus Moduliflexus flocculans</name>
    <dbReference type="NCBI Taxonomy" id="1499966"/>
    <lineage>
        <taxon>Bacteria</taxon>
        <taxon>Candidatus Moduliflexota</taxon>
        <taxon>Candidatus Moduliflexia</taxon>
        <taxon>Candidatus Moduliflexales</taxon>
        <taxon>Candidatus Moduliflexaceae</taxon>
    </lineage>
</organism>
<evidence type="ECO:0000256" key="1">
    <source>
        <dbReference type="ARBA" id="ARBA00022737"/>
    </source>
</evidence>
<dbReference type="Gene3D" id="3.40.50.300">
    <property type="entry name" value="P-loop containing nucleotide triphosphate hydrolases"/>
    <property type="match status" value="1"/>
</dbReference>
<feature type="compositionally biased region" description="Polar residues" evidence="4">
    <location>
        <begin position="512"/>
        <end position="524"/>
    </location>
</feature>
<evidence type="ECO:0000256" key="2">
    <source>
        <dbReference type="ARBA" id="ARBA00022803"/>
    </source>
</evidence>
<dbReference type="GO" id="GO:0008146">
    <property type="term" value="F:sulfotransferase activity"/>
    <property type="evidence" value="ECO:0007669"/>
    <property type="project" value="InterPro"/>
</dbReference>
<dbReference type="Pfam" id="PF14559">
    <property type="entry name" value="TPR_19"/>
    <property type="match status" value="1"/>
</dbReference>
<dbReference type="AlphaFoldDB" id="A0A081BN24"/>
<name>A0A081BN24_9BACT</name>
<keyword evidence="2 3" id="KW-0802">TPR repeat</keyword>
<dbReference type="InterPro" id="IPR051012">
    <property type="entry name" value="CellSynth/LPSAsmb/PSIAsmb"/>
</dbReference>
<dbReference type="InterPro" id="IPR027417">
    <property type="entry name" value="P-loop_NTPase"/>
</dbReference>
<dbReference type="PROSITE" id="PS50005">
    <property type="entry name" value="TPR"/>
    <property type="match status" value="2"/>
</dbReference>
<protein>
    <submittedName>
        <fullName evidence="5">Type I phosphodiesterase/nucleotide pyrophosphatase</fullName>
    </submittedName>
</protein>
<dbReference type="Pfam" id="PF13469">
    <property type="entry name" value="Sulfotransfer_3"/>
    <property type="match status" value="1"/>
</dbReference>
<dbReference type="SUPFAM" id="SSF52540">
    <property type="entry name" value="P-loop containing nucleoside triphosphate hydrolases"/>
    <property type="match status" value="1"/>
</dbReference>
<dbReference type="Pfam" id="PF01663">
    <property type="entry name" value="Phosphodiest"/>
    <property type="match status" value="1"/>
</dbReference>
<keyword evidence="6" id="KW-1185">Reference proteome</keyword>
<dbReference type="InterPro" id="IPR002591">
    <property type="entry name" value="Phosphodiest/P_Trfase"/>
</dbReference>
<dbReference type="InterPro" id="IPR019734">
    <property type="entry name" value="TPR_rpt"/>
</dbReference>
<dbReference type="EMBL" id="DF820457">
    <property type="protein sequence ID" value="GAK51790.1"/>
    <property type="molecule type" value="Genomic_DNA"/>
</dbReference>
<dbReference type="SUPFAM" id="SSF53649">
    <property type="entry name" value="Alkaline phosphatase-like"/>
    <property type="match status" value="1"/>
</dbReference>